<evidence type="ECO:0000313" key="1">
    <source>
        <dbReference type="EMBL" id="KAK9759388.1"/>
    </source>
</evidence>
<dbReference type="EMBL" id="JASJQH010004203">
    <property type="protein sequence ID" value="KAK9759388.1"/>
    <property type="molecule type" value="Genomic_DNA"/>
</dbReference>
<proteinExistence type="predicted"/>
<keyword evidence="2" id="KW-1185">Reference proteome</keyword>
<comment type="caution">
    <text evidence="1">The sequence shown here is derived from an EMBL/GenBank/DDBJ whole genome shotgun (WGS) entry which is preliminary data.</text>
</comment>
<dbReference type="Proteomes" id="UP001479436">
    <property type="component" value="Unassembled WGS sequence"/>
</dbReference>
<evidence type="ECO:0000313" key="2">
    <source>
        <dbReference type="Proteomes" id="UP001479436"/>
    </source>
</evidence>
<sequence length="66" mass="6922">MPHSYCTPVALGLRDEVLDVDQELLHEVVQEPPGFPDGNTVGEPAPLLGGGHCDDGVGILFDPVAD</sequence>
<gene>
    <name evidence="1" type="ORF">K7432_017712</name>
</gene>
<name>A0ABR2WD08_9FUNG</name>
<organism evidence="1 2">
    <name type="scientific">Basidiobolus ranarum</name>
    <dbReference type="NCBI Taxonomy" id="34480"/>
    <lineage>
        <taxon>Eukaryota</taxon>
        <taxon>Fungi</taxon>
        <taxon>Fungi incertae sedis</taxon>
        <taxon>Zoopagomycota</taxon>
        <taxon>Entomophthoromycotina</taxon>
        <taxon>Basidiobolomycetes</taxon>
        <taxon>Basidiobolales</taxon>
        <taxon>Basidiobolaceae</taxon>
        <taxon>Basidiobolus</taxon>
    </lineage>
</organism>
<accession>A0ABR2WD08</accession>
<protein>
    <submittedName>
        <fullName evidence="1">Uncharacterized protein</fullName>
    </submittedName>
</protein>
<feature type="non-terminal residue" evidence="1">
    <location>
        <position position="66"/>
    </location>
</feature>
<reference evidence="1 2" key="1">
    <citation type="submission" date="2023-04" db="EMBL/GenBank/DDBJ databases">
        <title>Genome of Basidiobolus ranarum AG-B5.</title>
        <authorList>
            <person name="Stajich J.E."/>
            <person name="Carter-House D."/>
            <person name="Gryganskyi A."/>
        </authorList>
    </citation>
    <scope>NUCLEOTIDE SEQUENCE [LARGE SCALE GENOMIC DNA]</scope>
    <source>
        <strain evidence="1 2">AG-B5</strain>
    </source>
</reference>